<evidence type="ECO:0000256" key="4">
    <source>
        <dbReference type="ARBA" id="ARBA00022723"/>
    </source>
</evidence>
<dbReference type="GO" id="GO:0005737">
    <property type="term" value="C:cytoplasm"/>
    <property type="evidence" value="ECO:0007669"/>
    <property type="project" value="TreeGrafter"/>
</dbReference>
<evidence type="ECO:0000256" key="2">
    <source>
        <dbReference type="ARBA" id="ARBA00002368"/>
    </source>
</evidence>
<feature type="domain" description="Amidohydrolase-related" evidence="6">
    <location>
        <begin position="277"/>
        <end position="412"/>
    </location>
</feature>
<dbReference type="InterPro" id="IPR050138">
    <property type="entry name" value="DHOase/Allantoinase_Hydrolase"/>
</dbReference>
<dbReference type="EMBL" id="DRQG01000021">
    <property type="protein sequence ID" value="HGY54493.1"/>
    <property type="molecule type" value="Genomic_DNA"/>
</dbReference>
<dbReference type="Pfam" id="PF01979">
    <property type="entry name" value="Amidohydro_1"/>
    <property type="match status" value="2"/>
</dbReference>
<dbReference type="InterPro" id="IPR032466">
    <property type="entry name" value="Metal_Hydrolase"/>
</dbReference>
<protein>
    <recommendedName>
        <fullName evidence="6">Amidohydrolase-related domain-containing protein</fullName>
    </recommendedName>
</protein>
<organism evidence="7">
    <name type="scientific">Caldithrix abyssi</name>
    <dbReference type="NCBI Taxonomy" id="187145"/>
    <lineage>
        <taxon>Bacteria</taxon>
        <taxon>Pseudomonadati</taxon>
        <taxon>Calditrichota</taxon>
        <taxon>Calditrichia</taxon>
        <taxon>Calditrichales</taxon>
        <taxon>Calditrichaceae</taxon>
        <taxon>Caldithrix</taxon>
    </lineage>
</organism>
<dbReference type="InterPro" id="IPR002195">
    <property type="entry name" value="Dihydroorotase_CS"/>
</dbReference>
<dbReference type="GO" id="GO:0046872">
    <property type="term" value="F:metal ion binding"/>
    <property type="evidence" value="ECO:0007669"/>
    <property type="project" value="UniProtKB-KW"/>
</dbReference>
<evidence type="ECO:0000313" key="7">
    <source>
        <dbReference type="EMBL" id="HGY54493.1"/>
    </source>
</evidence>
<reference evidence="7" key="1">
    <citation type="journal article" date="2020" name="mSystems">
        <title>Genome- and Community-Level Interaction Insights into Carbon Utilization and Element Cycling Functions of Hydrothermarchaeota in Hydrothermal Sediment.</title>
        <authorList>
            <person name="Zhou Z."/>
            <person name="Liu Y."/>
            <person name="Xu W."/>
            <person name="Pan J."/>
            <person name="Luo Z.H."/>
            <person name="Li M."/>
        </authorList>
    </citation>
    <scope>NUCLEOTIDE SEQUENCE [LARGE SCALE GENOMIC DNA]</scope>
    <source>
        <strain evidence="7">HyVt-577</strain>
    </source>
</reference>
<name>A0A7V4TYV7_CALAY</name>
<keyword evidence="4" id="KW-0479">Metal-binding</keyword>
<gene>
    <name evidence="7" type="ORF">ENK44_02200</name>
</gene>
<evidence type="ECO:0000256" key="5">
    <source>
        <dbReference type="ARBA" id="ARBA00022801"/>
    </source>
</evidence>
<dbReference type="GO" id="GO:0006145">
    <property type="term" value="P:purine nucleobase catabolic process"/>
    <property type="evidence" value="ECO:0007669"/>
    <property type="project" value="TreeGrafter"/>
</dbReference>
<dbReference type="InterPro" id="IPR006680">
    <property type="entry name" value="Amidohydro-rel"/>
</dbReference>
<dbReference type="PANTHER" id="PTHR43668:SF4">
    <property type="entry name" value="ALLANTOINASE"/>
    <property type="match status" value="1"/>
</dbReference>
<feature type="domain" description="Amidohydrolase-related" evidence="6">
    <location>
        <begin position="57"/>
        <end position="115"/>
    </location>
</feature>
<dbReference type="PANTHER" id="PTHR43668">
    <property type="entry name" value="ALLANTOINASE"/>
    <property type="match status" value="1"/>
</dbReference>
<dbReference type="PROSITE" id="PS00483">
    <property type="entry name" value="DIHYDROOROTASE_2"/>
    <property type="match status" value="1"/>
</dbReference>
<dbReference type="Proteomes" id="UP000885779">
    <property type="component" value="Unassembled WGS sequence"/>
</dbReference>
<dbReference type="SUPFAM" id="SSF51338">
    <property type="entry name" value="Composite domain of metallo-dependent hydrolases"/>
    <property type="match status" value="1"/>
</dbReference>
<dbReference type="AlphaFoldDB" id="A0A7V4TYV7"/>
<sequence>MIHAVDRIALTNACWLSADGTFEEGTLFIEDGHIVRLAGADAATDGYDIIDAAGHLILPGAIDPHVHLRQPGQLYKEGVNNGSKAALRGGVTSVIDMPNNKPACSTAARLRQKKEIFTQKSYVNWGLMFHATAGYREPVQKQIKSAKVYMAKSSALPAVTEQNVINDICRFYPLLSFHAEDETAFLPGKLPHHEKRPHTAVKTALQKIERALRALAPEERPRVVICHMNTALETDWLRRMRREGFDVWGEGSPHYFFFTQDDYLRQGTALQVNPAIKTEQDRQALRRALREGGIDFIGTDHAPHARFEKESAQPPSGIAAIEWYMPLMLHLLDEGLLDWPRFYELTCANAARCYRIEKRDGIKEGNYADLVLVKRYDQPVRQQKIQSKSGQNVYSHMPLHWRVETVLVNGKIKFDGKRFYGKPEGMEI</sequence>
<evidence type="ECO:0000256" key="3">
    <source>
        <dbReference type="ARBA" id="ARBA00010286"/>
    </source>
</evidence>
<accession>A0A7V4TYV7</accession>
<dbReference type="InterPro" id="IPR011059">
    <property type="entry name" value="Metal-dep_hydrolase_composite"/>
</dbReference>
<evidence type="ECO:0000256" key="1">
    <source>
        <dbReference type="ARBA" id="ARBA00001947"/>
    </source>
</evidence>
<dbReference type="GO" id="GO:0004038">
    <property type="term" value="F:allantoinase activity"/>
    <property type="evidence" value="ECO:0007669"/>
    <property type="project" value="TreeGrafter"/>
</dbReference>
<dbReference type="Gene3D" id="3.20.20.140">
    <property type="entry name" value="Metal-dependent hydrolases"/>
    <property type="match status" value="1"/>
</dbReference>
<comment type="cofactor">
    <cofactor evidence="1">
        <name>Zn(2+)</name>
        <dbReference type="ChEBI" id="CHEBI:29105"/>
    </cofactor>
</comment>
<keyword evidence="5" id="KW-0378">Hydrolase</keyword>
<proteinExistence type="inferred from homology"/>
<comment type="similarity">
    <text evidence="3">Belongs to the metallo-dependent hydrolases superfamily. DHOase family. Class I DHOase subfamily.</text>
</comment>
<dbReference type="PROSITE" id="PS00482">
    <property type="entry name" value="DIHYDROOROTASE_1"/>
    <property type="match status" value="1"/>
</dbReference>
<comment type="function">
    <text evidence="2">Catalyzes the reversible cyclization of carbamoyl aspartate to dihydroorotate.</text>
</comment>
<evidence type="ECO:0000259" key="6">
    <source>
        <dbReference type="Pfam" id="PF01979"/>
    </source>
</evidence>
<dbReference type="SUPFAM" id="SSF51556">
    <property type="entry name" value="Metallo-dependent hydrolases"/>
    <property type="match status" value="1"/>
</dbReference>
<comment type="caution">
    <text evidence="7">The sequence shown here is derived from an EMBL/GenBank/DDBJ whole genome shotgun (WGS) entry which is preliminary data.</text>
</comment>